<dbReference type="CDD" id="cd03216">
    <property type="entry name" value="ABC_Carb_Monos_I"/>
    <property type="match status" value="1"/>
</dbReference>
<evidence type="ECO:0000256" key="4">
    <source>
        <dbReference type="ARBA" id="ARBA00022840"/>
    </source>
</evidence>
<reference evidence="6" key="1">
    <citation type="submission" date="2024-06" db="EMBL/GenBank/DDBJ databases">
        <authorList>
            <person name="Coelho C."/>
            <person name="Bento M."/>
            <person name="Garcia E."/>
            <person name="Camelo A."/>
            <person name="Brandao I."/>
            <person name="Espirito Santo C."/>
            <person name="Trovao J."/>
            <person name="Verissimo A."/>
            <person name="Costa J."/>
            <person name="Tiago I."/>
        </authorList>
    </citation>
    <scope>NUCLEOTIDE SEQUENCE</scope>
    <source>
        <strain evidence="6">KWT182</strain>
    </source>
</reference>
<dbReference type="PANTHER" id="PTHR43790">
    <property type="entry name" value="CARBOHYDRATE TRANSPORT ATP-BINDING PROTEIN MG119-RELATED"/>
    <property type="match status" value="1"/>
</dbReference>
<dbReference type="InterPro" id="IPR003439">
    <property type="entry name" value="ABC_transporter-like_ATP-bd"/>
</dbReference>
<evidence type="ECO:0000256" key="1">
    <source>
        <dbReference type="ARBA" id="ARBA00022448"/>
    </source>
</evidence>
<dbReference type="GO" id="GO:0016887">
    <property type="term" value="F:ATP hydrolysis activity"/>
    <property type="evidence" value="ECO:0007669"/>
    <property type="project" value="InterPro"/>
</dbReference>
<dbReference type="AlphaFoldDB" id="A0AAU7Q8B3"/>
<dbReference type="PANTHER" id="PTHR43790:SF9">
    <property type="entry name" value="GALACTOFURANOSE TRANSPORTER ATP-BINDING PROTEIN YTFR"/>
    <property type="match status" value="1"/>
</dbReference>
<protein>
    <submittedName>
        <fullName evidence="6">ATP-binding cassette domain-containing protein</fullName>
    </submittedName>
</protein>
<organism evidence="6">
    <name type="scientific">Acerihabitans sp. KWT182</name>
    <dbReference type="NCBI Taxonomy" id="3157919"/>
    <lineage>
        <taxon>Bacteria</taxon>
        <taxon>Pseudomonadati</taxon>
        <taxon>Pseudomonadota</taxon>
        <taxon>Gammaproteobacteria</taxon>
        <taxon>Enterobacterales</taxon>
        <taxon>Pectobacteriaceae</taxon>
        <taxon>Acerihabitans</taxon>
    </lineage>
</organism>
<feature type="domain" description="ABC transporter" evidence="5">
    <location>
        <begin position="20"/>
        <end position="260"/>
    </location>
</feature>
<gene>
    <name evidence="6" type="ORF">ABK905_22440</name>
</gene>
<keyword evidence="4 6" id="KW-0067">ATP-binding</keyword>
<dbReference type="SMART" id="SM00382">
    <property type="entry name" value="AAA"/>
    <property type="match status" value="1"/>
</dbReference>
<accession>A0AAU7Q8B3</accession>
<dbReference type="EMBL" id="CP157947">
    <property type="protein sequence ID" value="XBS69193.1"/>
    <property type="molecule type" value="Genomic_DNA"/>
</dbReference>
<dbReference type="GO" id="GO:0005524">
    <property type="term" value="F:ATP binding"/>
    <property type="evidence" value="ECO:0007669"/>
    <property type="project" value="UniProtKB-KW"/>
</dbReference>
<name>A0AAU7Q8B3_9GAMM</name>
<evidence type="ECO:0000313" key="6">
    <source>
        <dbReference type="EMBL" id="XBS69193.1"/>
    </source>
</evidence>
<dbReference type="SUPFAM" id="SSF52540">
    <property type="entry name" value="P-loop containing nucleoside triphosphate hydrolases"/>
    <property type="match status" value="1"/>
</dbReference>
<dbReference type="InterPro" id="IPR003593">
    <property type="entry name" value="AAA+_ATPase"/>
</dbReference>
<keyword evidence="2" id="KW-0677">Repeat</keyword>
<evidence type="ECO:0000256" key="2">
    <source>
        <dbReference type="ARBA" id="ARBA00022737"/>
    </source>
</evidence>
<keyword evidence="3" id="KW-0547">Nucleotide-binding</keyword>
<keyword evidence="1" id="KW-0813">Transport</keyword>
<dbReference type="Gene3D" id="3.40.50.300">
    <property type="entry name" value="P-loop containing nucleotide triphosphate hydrolases"/>
    <property type="match status" value="1"/>
</dbReference>
<dbReference type="PROSITE" id="PS50893">
    <property type="entry name" value="ABC_TRANSPORTER_2"/>
    <property type="match status" value="1"/>
</dbReference>
<dbReference type="InterPro" id="IPR050107">
    <property type="entry name" value="ABC_carbohydrate_import_ATPase"/>
</dbReference>
<evidence type="ECO:0000259" key="5">
    <source>
        <dbReference type="PROSITE" id="PS50893"/>
    </source>
</evidence>
<dbReference type="InterPro" id="IPR027417">
    <property type="entry name" value="P-loop_NTPase"/>
</dbReference>
<sequence>MMSLPMTAETAAYAAEHYIVELTQVSRRFGAVKAMENVDVQIRPGRMLSILGHNGAGKSTLIKILAGTLAPSSGEITISGENVTSRYDMRRAYAHGIRCVFQELSLCPNLRVFENTRVLHPSLSGWGWRQKARKLIADALERIFPEHGIDVDSPVSELSLSQRQMVEIARAFTVVDAPIRVIILDEPTSSLDPTCARQLLEFTRKIRQYGIACIFISHKLKEITDYSDDIVVMRDGRITASEIAQGLSESDLLDKMGMVAAGAQAIAPVSPGETGGEKLVEHISGSAAPFPFMVLPGEVVGLAGLSGQGQRELLLRILAAAKRHDRTLRVRGRRGVYRRRSPE</sequence>
<dbReference type="Pfam" id="PF00005">
    <property type="entry name" value="ABC_tran"/>
    <property type="match status" value="1"/>
</dbReference>
<proteinExistence type="predicted"/>
<evidence type="ECO:0000256" key="3">
    <source>
        <dbReference type="ARBA" id="ARBA00022741"/>
    </source>
</evidence>